<feature type="region of interest" description="Disordered" evidence="9">
    <location>
        <begin position="613"/>
        <end position="637"/>
    </location>
</feature>
<keyword evidence="4 8" id="KW-0547">Nucleotide-binding</keyword>
<dbReference type="InterPro" id="IPR000253">
    <property type="entry name" value="FHA_dom"/>
</dbReference>
<keyword evidence="12" id="KW-0418">Kinase</keyword>
<dbReference type="GO" id="GO:0010506">
    <property type="term" value="P:regulation of autophagy"/>
    <property type="evidence" value="ECO:0007669"/>
    <property type="project" value="InterPro"/>
</dbReference>
<protein>
    <recommendedName>
        <fullName evidence="7">Autophagy-related protein 1</fullName>
    </recommendedName>
</protein>
<dbReference type="InterPro" id="IPR008984">
    <property type="entry name" value="SMAD_FHA_dom_sf"/>
</dbReference>
<dbReference type="Proteomes" id="UP000770015">
    <property type="component" value="Unassembled WGS sequence"/>
</dbReference>
<feature type="region of interest" description="Disordered" evidence="9">
    <location>
        <begin position="30"/>
        <end position="54"/>
    </location>
</feature>
<feature type="binding site" evidence="8">
    <location>
        <position position="339"/>
    </location>
    <ligand>
        <name>ATP</name>
        <dbReference type="ChEBI" id="CHEBI:30616"/>
    </ligand>
</feature>
<dbReference type="OrthoDB" id="504170at2759"/>
<dbReference type="SUPFAM" id="SSF49879">
    <property type="entry name" value="SMAD/FHA domain"/>
    <property type="match status" value="1"/>
</dbReference>
<dbReference type="PROSITE" id="PS50006">
    <property type="entry name" value="FHA_DOMAIN"/>
    <property type="match status" value="1"/>
</dbReference>
<dbReference type="SUPFAM" id="SSF56112">
    <property type="entry name" value="Protein kinase-like (PK-like)"/>
    <property type="match status" value="1"/>
</dbReference>
<evidence type="ECO:0000259" key="11">
    <source>
        <dbReference type="PROSITE" id="PS50011"/>
    </source>
</evidence>
<organism evidence="12 13">
    <name type="scientific">Plectosphaerella plurivora</name>
    <dbReference type="NCBI Taxonomy" id="936078"/>
    <lineage>
        <taxon>Eukaryota</taxon>
        <taxon>Fungi</taxon>
        <taxon>Dikarya</taxon>
        <taxon>Ascomycota</taxon>
        <taxon>Pezizomycotina</taxon>
        <taxon>Sordariomycetes</taxon>
        <taxon>Hypocreomycetidae</taxon>
        <taxon>Glomerellales</taxon>
        <taxon>Plectosphaerellaceae</taxon>
        <taxon>Plectosphaerella</taxon>
    </lineage>
</organism>
<dbReference type="GO" id="GO:0004674">
    <property type="term" value="F:protein serine/threonine kinase activity"/>
    <property type="evidence" value="ECO:0007669"/>
    <property type="project" value="InterPro"/>
</dbReference>
<dbReference type="PANTHER" id="PTHR24348">
    <property type="entry name" value="SERINE/THREONINE-PROTEIN KINASE UNC-51-RELATED"/>
    <property type="match status" value="1"/>
</dbReference>
<dbReference type="Pfam" id="PF00498">
    <property type="entry name" value="FHA"/>
    <property type="match status" value="1"/>
</dbReference>
<dbReference type="GO" id="GO:0006914">
    <property type="term" value="P:autophagy"/>
    <property type="evidence" value="ECO:0007669"/>
    <property type="project" value="UniProtKB-KW"/>
</dbReference>
<reference evidence="12" key="1">
    <citation type="journal article" date="2021" name="Nat. Commun.">
        <title>Genetic determinants of endophytism in the Arabidopsis root mycobiome.</title>
        <authorList>
            <person name="Mesny F."/>
            <person name="Miyauchi S."/>
            <person name="Thiergart T."/>
            <person name="Pickel B."/>
            <person name="Atanasova L."/>
            <person name="Karlsson M."/>
            <person name="Huettel B."/>
            <person name="Barry K.W."/>
            <person name="Haridas S."/>
            <person name="Chen C."/>
            <person name="Bauer D."/>
            <person name="Andreopoulos W."/>
            <person name="Pangilinan J."/>
            <person name="LaButti K."/>
            <person name="Riley R."/>
            <person name="Lipzen A."/>
            <person name="Clum A."/>
            <person name="Drula E."/>
            <person name="Henrissat B."/>
            <person name="Kohler A."/>
            <person name="Grigoriev I.V."/>
            <person name="Martin F.M."/>
            <person name="Hacquard S."/>
        </authorList>
    </citation>
    <scope>NUCLEOTIDE SEQUENCE</scope>
    <source>
        <strain evidence="12">MPI-SDFR-AT-0117</strain>
    </source>
</reference>
<evidence type="ECO:0000256" key="7">
    <source>
        <dbReference type="ARBA" id="ARBA00030237"/>
    </source>
</evidence>
<dbReference type="InterPro" id="IPR017441">
    <property type="entry name" value="Protein_kinase_ATP_BS"/>
</dbReference>
<dbReference type="Gene3D" id="1.10.510.10">
    <property type="entry name" value="Transferase(Phosphotransferase) domain 1"/>
    <property type="match status" value="1"/>
</dbReference>
<dbReference type="GO" id="GO:0005524">
    <property type="term" value="F:ATP binding"/>
    <property type="evidence" value="ECO:0007669"/>
    <property type="project" value="UniProtKB-UniRule"/>
</dbReference>
<evidence type="ECO:0000256" key="5">
    <source>
        <dbReference type="ARBA" id="ARBA00022840"/>
    </source>
</evidence>
<feature type="region of interest" description="Disordered" evidence="9">
    <location>
        <begin position="692"/>
        <end position="721"/>
    </location>
</feature>
<dbReference type="AlphaFoldDB" id="A0A9P8V8H7"/>
<keyword evidence="3" id="KW-0813">Transport</keyword>
<comment type="subcellular location">
    <subcellularLocation>
        <location evidence="1">Preautophagosomal structure membrane</location>
        <topology evidence="1">Peripheral membrane protein</topology>
    </subcellularLocation>
</comment>
<dbReference type="Pfam" id="PF00069">
    <property type="entry name" value="Pkinase"/>
    <property type="match status" value="1"/>
</dbReference>
<evidence type="ECO:0000256" key="8">
    <source>
        <dbReference type="PROSITE-ProRule" id="PRU10141"/>
    </source>
</evidence>
<feature type="region of interest" description="Disordered" evidence="9">
    <location>
        <begin position="934"/>
        <end position="954"/>
    </location>
</feature>
<accession>A0A9P8V8H7</accession>
<dbReference type="EMBL" id="JAGSXJ010000018">
    <property type="protein sequence ID" value="KAH6682276.1"/>
    <property type="molecule type" value="Genomic_DNA"/>
</dbReference>
<evidence type="ECO:0000256" key="6">
    <source>
        <dbReference type="ARBA" id="ARBA00023006"/>
    </source>
</evidence>
<comment type="similarity">
    <text evidence="2">Belongs to the protein kinase superfamily. CAMK Ser/Thr protein kinase family. CHEK2 subfamily.</text>
</comment>
<dbReference type="FunFam" id="3.30.200.20:FF:000470">
    <property type="entry name" value="Serine/threonine-protein kinase RAD53"/>
    <property type="match status" value="1"/>
</dbReference>
<evidence type="ECO:0000256" key="4">
    <source>
        <dbReference type="ARBA" id="ARBA00022741"/>
    </source>
</evidence>
<feature type="compositionally biased region" description="Basic and acidic residues" evidence="9">
    <location>
        <begin position="697"/>
        <end position="717"/>
    </location>
</feature>
<evidence type="ECO:0000256" key="3">
    <source>
        <dbReference type="ARBA" id="ARBA00022448"/>
    </source>
</evidence>
<dbReference type="GO" id="GO:0034045">
    <property type="term" value="C:phagophore assembly site membrane"/>
    <property type="evidence" value="ECO:0007669"/>
    <property type="project" value="UniProtKB-SubCell"/>
</dbReference>
<dbReference type="PROSITE" id="PS00107">
    <property type="entry name" value="PROTEIN_KINASE_ATP"/>
    <property type="match status" value="1"/>
</dbReference>
<evidence type="ECO:0000256" key="1">
    <source>
        <dbReference type="ARBA" id="ARBA00004623"/>
    </source>
</evidence>
<sequence>MEGDGSQPTQGACLPPASCLLPPPASCLLRPPLTSPATQRALDPRRVGQQNSGFSDDEISDIVCILYPYSSSARREVSRIAHHDQHHVVGTEDAVAIEPDYSLEDDASRFQAPQPKGDYAIILRLSALVKNQIQGFQFGRNAAKCDICFVEDPKKRLSNVHFRVYVNNFGIVMLEDQSTNGTFVDNELLRAKNPNPHQKKDTRRQLTHGCKIKVLMHDESEDLIFLVRIPRREGEHNARYMENVGAYYERLHKAGGPIDETMITTPGGHPDLFSTPRTKTGTPVSRQVRLAAAGPSHPQYQTEWRGSEKYSKVSQIGKGAFAVVHKVTSRYDGKPYAAKELEKRRFVKNGILDQKVENEMKIMQQVTHPNIVQYVDHFDWENRLLIIIMELVNGGDLGRLVSERGALPELVGQSMASQMLSALGYLHKKNITHRDVKPDNILVSAMNPFTVKLTDFGLSKMVDTEQTFLRTFCGTLLYCAPEVYNEYAEYDDHGFRQPRKARRPPPGQRYDHAVDIWSLGGVIFYALTTKPPYPVKSGISYSELLHQIMTTDLNVRPLVERDTSPAAIDFLQSMLNRRPENRARVEELAEHRWMRGAEEDSVDDIIQGVSVSASQMSLKESESKSEPEPSQQVEPGMMDEMDSIVDDFVMEDSPEFDETFGKPGGPPRLFGEVNVSAVGSSGVIPEDRLNISLPGDSRADSAETEIRNSVDNSERPSTDVSGGGVDLFASVVDAQSTDQLQSLVYNVQSQSLGGSVSAIHDPKPPGRALGVPSVDGSYFTTSKRKPVDTSDEYDSQDRKLPIVKRLRSEGNIEAMLTHAEEETALLASMQLIQRRPSGRQLDGPQDKRTFWETQDTGTWHLEYPEMTELQLHVFQATAKARGETFGPNKTPLWDLAMKYFPPTHGTPTPGLAETANNLGGTTRSVTMLDIPSTALQPPDEDTESLPDTLPPDTQNIVVPKSSGRAAYGVLVSTADSVLGGISLPVTEAMTSWGRHPNNTVVHPAKDDTKVPKFALRILQWREGAEPWVHHLSPQPKPWEHDNDADKYHFYLSTRATMGVHVNGLHVPLTKAGATPYWVRLQHGDEIMVWGAMATPDKAKVAFHCFWGGSSSARVGKPALESRATALTLEDAYARTERRHKKQTERDGRNALAREDLAKRNTRFEAELARTDAFEQHVLEAREVLKREASATPAASSRSS</sequence>
<evidence type="ECO:0000259" key="10">
    <source>
        <dbReference type="PROSITE" id="PS50006"/>
    </source>
</evidence>
<dbReference type="Gene3D" id="2.60.200.20">
    <property type="match status" value="1"/>
</dbReference>
<dbReference type="PROSITE" id="PS50011">
    <property type="entry name" value="PROTEIN_KINASE_DOM"/>
    <property type="match status" value="1"/>
</dbReference>
<feature type="compositionally biased region" description="Basic and acidic residues" evidence="9">
    <location>
        <begin position="1143"/>
        <end position="1155"/>
    </location>
</feature>
<comment type="caution">
    <text evidence="12">The sequence shown here is derived from an EMBL/GenBank/DDBJ whole genome shotgun (WGS) entry which is preliminary data.</text>
</comment>
<evidence type="ECO:0000313" key="13">
    <source>
        <dbReference type="Proteomes" id="UP000770015"/>
    </source>
</evidence>
<feature type="region of interest" description="Disordered" evidence="9">
    <location>
        <begin position="1134"/>
        <end position="1155"/>
    </location>
</feature>
<keyword evidence="5 8" id="KW-0067">ATP-binding</keyword>
<keyword evidence="13" id="KW-1185">Reference proteome</keyword>
<gene>
    <name evidence="12" type="ORF">F5X68DRAFT_24886</name>
</gene>
<evidence type="ECO:0000256" key="2">
    <source>
        <dbReference type="ARBA" id="ARBA00005575"/>
    </source>
</evidence>
<dbReference type="InterPro" id="IPR045269">
    <property type="entry name" value="Atg1-like"/>
</dbReference>
<evidence type="ECO:0000313" key="12">
    <source>
        <dbReference type="EMBL" id="KAH6682276.1"/>
    </source>
</evidence>
<dbReference type="SMART" id="SM00220">
    <property type="entry name" value="S_TKc"/>
    <property type="match status" value="1"/>
</dbReference>
<dbReference type="PANTHER" id="PTHR24348:SF68">
    <property type="entry name" value="SERINE_THREONINE-PROTEIN KINASE ATG1C"/>
    <property type="match status" value="1"/>
</dbReference>
<evidence type="ECO:0000256" key="9">
    <source>
        <dbReference type="SAM" id="MobiDB-lite"/>
    </source>
</evidence>
<dbReference type="InterPro" id="IPR008271">
    <property type="entry name" value="Ser/Thr_kinase_AS"/>
</dbReference>
<proteinExistence type="inferred from homology"/>
<feature type="domain" description="FHA" evidence="10">
    <location>
        <begin position="136"/>
        <end position="189"/>
    </location>
</feature>
<name>A0A9P8V8H7_9PEZI</name>
<feature type="domain" description="Protein kinase" evidence="11">
    <location>
        <begin position="310"/>
        <end position="594"/>
    </location>
</feature>
<dbReference type="InterPro" id="IPR000719">
    <property type="entry name" value="Prot_kinase_dom"/>
</dbReference>
<keyword evidence="6" id="KW-0072">Autophagy</keyword>
<dbReference type="InterPro" id="IPR011009">
    <property type="entry name" value="Kinase-like_dom_sf"/>
</dbReference>
<keyword evidence="12" id="KW-0808">Transferase</keyword>
<dbReference type="PROSITE" id="PS00108">
    <property type="entry name" value="PROTEIN_KINASE_ST"/>
    <property type="match status" value="1"/>
</dbReference>